<evidence type="ECO:0000313" key="1">
    <source>
        <dbReference type="EMBL" id="KAI9452665.1"/>
    </source>
</evidence>
<keyword evidence="2" id="KW-1185">Reference proteome</keyword>
<organism evidence="1 2">
    <name type="scientific">Russula earlei</name>
    <dbReference type="NCBI Taxonomy" id="71964"/>
    <lineage>
        <taxon>Eukaryota</taxon>
        <taxon>Fungi</taxon>
        <taxon>Dikarya</taxon>
        <taxon>Basidiomycota</taxon>
        <taxon>Agaricomycotina</taxon>
        <taxon>Agaricomycetes</taxon>
        <taxon>Russulales</taxon>
        <taxon>Russulaceae</taxon>
        <taxon>Russula</taxon>
    </lineage>
</organism>
<dbReference type="EMBL" id="JAGFNK010000330">
    <property type="protein sequence ID" value="KAI9452665.1"/>
    <property type="molecule type" value="Genomic_DNA"/>
</dbReference>
<comment type="caution">
    <text evidence="1">The sequence shown here is derived from an EMBL/GenBank/DDBJ whole genome shotgun (WGS) entry which is preliminary data.</text>
</comment>
<dbReference type="Proteomes" id="UP001207468">
    <property type="component" value="Unassembled WGS sequence"/>
</dbReference>
<evidence type="ECO:0000313" key="2">
    <source>
        <dbReference type="Proteomes" id="UP001207468"/>
    </source>
</evidence>
<sequence length="188" mass="20972">MPCFSVSNYSEPFLLVHQQWTPPAQVPMPSSVNVMSDSMEPEHDFEPRVFGCTGGPCFLHVPLVQYRFRAGFQRCHQGMSLSRATAITTAFFSWSPSINLQLQLVSTTPAIRSPAGSLATDLGSSPRDTGHDDDPISNRKQFNWADWSAELLAATSSLNRTRLVTAHQMRLYWCLPAGFEFYKLCPAV</sequence>
<name>A0ACC0TXE2_9AGAM</name>
<protein>
    <submittedName>
        <fullName evidence="1">Uncharacterized protein</fullName>
    </submittedName>
</protein>
<proteinExistence type="predicted"/>
<reference evidence="1" key="1">
    <citation type="submission" date="2021-03" db="EMBL/GenBank/DDBJ databases">
        <title>Evolutionary priming and transition to the ectomycorrhizal habit in an iconic lineage of mushroom-forming fungi: is preadaptation a requirement?</title>
        <authorList>
            <consortium name="DOE Joint Genome Institute"/>
            <person name="Looney B.P."/>
            <person name="Miyauchi S."/>
            <person name="Morin E."/>
            <person name="Drula E."/>
            <person name="Courty P.E."/>
            <person name="Chicoki N."/>
            <person name="Fauchery L."/>
            <person name="Kohler A."/>
            <person name="Kuo A."/>
            <person name="LaButti K."/>
            <person name="Pangilinan J."/>
            <person name="Lipzen A."/>
            <person name="Riley R."/>
            <person name="Andreopoulos W."/>
            <person name="He G."/>
            <person name="Johnson J."/>
            <person name="Barry K.W."/>
            <person name="Grigoriev I.V."/>
            <person name="Nagy L."/>
            <person name="Hibbett D."/>
            <person name="Henrissat B."/>
            <person name="Matheny P.B."/>
            <person name="Labbe J."/>
            <person name="Martin A.F."/>
        </authorList>
    </citation>
    <scope>NUCLEOTIDE SEQUENCE</scope>
    <source>
        <strain evidence="1">BPL698</strain>
    </source>
</reference>
<gene>
    <name evidence="1" type="ORF">F5148DRAFT_1235477</name>
</gene>
<accession>A0ACC0TXE2</accession>